<evidence type="ECO:0008006" key="3">
    <source>
        <dbReference type="Google" id="ProtNLM"/>
    </source>
</evidence>
<accession>A0A175VU28</accession>
<keyword evidence="2" id="KW-1185">Reference proteome</keyword>
<dbReference type="VEuPathDB" id="FungiDB:MMYC01_209032"/>
<proteinExistence type="predicted"/>
<protein>
    <recommendedName>
        <fullName evidence="3">Fungal N-terminal domain-containing protein</fullName>
    </recommendedName>
</protein>
<organism evidence="1 2">
    <name type="scientific">Madurella mycetomatis</name>
    <dbReference type="NCBI Taxonomy" id="100816"/>
    <lineage>
        <taxon>Eukaryota</taxon>
        <taxon>Fungi</taxon>
        <taxon>Dikarya</taxon>
        <taxon>Ascomycota</taxon>
        <taxon>Pezizomycotina</taxon>
        <taxon>Sordariomycetes</taxon>
        <taxon>Sordariomycetidae</taxon>
        <taxon>Sordariales</taxon>
        <taxon>Sordariales incertae sedis</taxon>
        <taxon>Madurella</taxon>
    </lineage>
</organism>
<name>A0A175VU28_9PEZI</name>
<dbReference type="Proteomes" id="UP000078237">
    <property type="component" value="Unassembled WGS sequence"/>
</dbReference>
<dbReference type="AlphaFoldDB" id="A0A175VU28"/>
<comment type="caution">
    <text evidence="1">The sequence shown here is derived from an EMBL/GenBank/DDBJ whole genome shotgun (WGS) entry which is preliminary data.</text>
</comment>
<evidence type="ECO:0000313" key="1">
    <source>
        <dbReference type="EMBL" id="KXX74530.1"/>
    </source>
</evidence>
<dbReference type="PANTHER" id="PTHR38886:SF1">
    <property type="entry name" value="NACHT-NTPASE AND P-LOOP NTPASES N-TERMINAL DOMAIN-CONTAINING PROTEIN"/>
    <property type="match status" value="1"/>
</dbReference>
<dbReference type="EMBL" id="LCTW02000343">
    <property type="protein sequence ID" value="KXX74530.1"/>
    <property type="molecule type" value="Genomic_DNA"/>
</dbReference>
<sequence>MEVGLTLGGLGDIIAVCQIAIQLGRAIGDSRYGSAKSYQDLTKELDMFVKVLMQVVATYPQYESTPYLAGIGTTTKEVVNECGSLIQESLDRWHTKYHVSLSPGGSGNRIKDAGKKMEWSLREQERARELQNKLSRGIERMTLLSALATQRSARADKAAMMARVDEVKRLLSQNQDVQEAALRLSQDRTTQLYALSKRMKKQEGDIWVILFQVKPTFSAVLGIRDMVSQVYQAVIGLQALVISHSLDPTKDLPLIVEDALGNTIRIPLTSFIHGRYLSPSMHFTADSQY</sequence>
<dbReference type="STRING" id="100816.A0A175VU28"/>
<gene>
    <name evidence="1" type="ORF">MMYC01_209032</name>
</gene>
<reference evidence="1 2" key="1">
    <citation type="journal article" date="2016" name="Genome Announc.">
        <title>Genome Sequence of Madurella mycetomatis mm55, Isolated from a Human Mycetoma Case in Sudan.</title>
        <authorList>
            <person name="Smit S."/>
            <person name="Derks M.F."/>
            <person name="Bervoets S."/>
            <person name="Fahal A."/>
            <person name="van Leeuwen W."/>
            <person name="van Belkum A."/>
            <person name="van de Sande W.W."/>
        </authorList>
    </citation>
    <scope>NUCLEOTIDE SEQUENCE [LARGE SCALE GENOMIC DNA]</scope>
    <source>
        <strain evidence="2">mm55</strain>
    </source>
</reference>
<dbReference type="PANTHER" id="PTHR38886">
    <property type="entry name" value="SESA DOMAIN-CONTAINING PROTEIN"/>
    <property type="match status" value="1"/>
</dbReference>
<evidence type="ECO:0000313" key="2">
    <source>
        <dbReference type="Proteomes" id="UP000078237"/>
    </source>
</evidence>
<dbReference type="OrthoDB" id="3045089at2759"/>